<dbReference type="GO" id="GO:0005085">
    <property type="term" value="F:guanyl-nucleotide exchange factor activity"/>
    <property type="evidence" value="ECO:0007669"/>
    <property type="project" value="UniProtKB-KW"/>
</dbReference>
<dbReference type="InterPro" id="IPR011057">
    <property type="entry name" value="Mss4-like_sf"/>
</dbReference>
<dbReference type="FunFam" id="2.170.150.10:FF:000005">
    <property type="entry name" value="Guanine nucleotide exchange factor MSS4"/>
    <property type="match status" value="1"/>
</dbReference>
<dbReference type="InterPro" id="IPR007515">
    <property type="entry name" value="Mss4"/>
</dbReference>
<dbReference type="Proteomes" id="UP001432027">
    <property type="component" value="Unassembled WGS sequence"/>
</dbReference>
<dbReference type="GO" id="GO:0015031">
    <property type="term" value="P:protein transport"/>
    <property type="evidence" value="ECO:0007669"/>
    <property type="project" value="UniProtKB-KW"/>
</dbReference>
<dbReference type="PANTHER" id="PTHR13276:SF3">
    <property type="entry name" value="MSS4-LIKE PROTEIN"/>
    <property type="match status" value="1"/>
</dbReference>
<evidence type="ECO:0000256" key="3">
    <source>
        <dbReference type="ARBA" id="ARBA00022927"/>
    </source>
</evidence>
<dbReference type="AlphaFoldDB" id="A0AAV5SLG5"/>
<keyword evidence="2" id="KW-0344">Guanine-nucleotide releasing factor</keyword>
<gene>
    <name evidence="4" type="ORF">PENTCL1PPCAC_6367</name>
</gene>
<dbReference type="SUPFAM" id="SSF51316">
    <property type="entry name" value="Mss4-like"/>
    <property type="match status" value="1"/>
</dbReference>
<accession>A0AAV5SLG5</accession>
<comment type="caution">
    <text evidence="4">The sequence shown here is derived from an EMBL/GenBank/DDBJ whole genome shotgun (WGS) entry which is preliminary data.</text>
</comment>
<dbReference type="GO" id="GO:0005829">
    <property type="term" value="C:cytosol"/>
    <property type="evidence" value="ECO:0007669"/>
    <property type="project" value="TreeGrafter"/>
</dbReference>
<dbReference type="Pfam" id="PF04421">
    <property type="entry name" value="Mss4"/>
    <property type="match status" value="1"/>
</dbReference>
<dbReference type="GO" id="GO:0007264">
    <property type="term" value="P:small GTPase-mediated signal transduction"/>
    <property type="evidence" value="ECO:0007669"/>
    <property type="project" value="InterPro"/>
</dbReference>
<evidence type="ECO:0000313" key="5">
    <source>
        <dbReference type="Proteomes" id="UP001432027"/>
    </source>
</evidence>
<evidence type="ECO:0000256" key="2">
    <source>
        <dbReference type="ARBA" id="ARBA00022658"/>
    </source>
</evidence>
<evidence type="ECO:0008006" key="6">
    <source>
        <dbReference type="Google" id="ProtNLM"/>
    </source>
</evidence>
<name>A0AAV5SLG5_9BILA</name>
<sequence length="154" mass="17334">SSSLPLSIQPLPFRLTMNPIGFNIVNRPIKNCSGKCEKVTGDKTSLLNVDDRNLKNIVCRRCGSLFFAADTVIYVEDVHREMREMTHQGAGKVGKEKISWWWFTDDDLDFDTIGFQAVDGVKVLMCGDCEFGPIGLREANGKFFFVAVERCAYN</sequence>
<keyword evidence="1" id="KW-0813">Transport</keyword>
<protein>
    <recommendedName>
        <fullName evidence="6">Mss4-like protein</fullName>
    </recommendedName>
</protein>
<dbReference type="InterPro" id="IPR011323">
    <property type="entry name" value="Mss4/transl-control_tumour"/>
</dbReference>
<dbReference type="PROSITE" id="PS51796">
    <property type="entry name" value="MSS4"/>
    <property type="match status" value="1"/>
</dbReference>
<dbReference type="GO" id="GO:0006892">
    <property type="term" value="P:post-Golgi vesicle-mediated transport"/>
    <property type="evidence" value="ECO:0007669"/>
    <property type="project" value="TreeGrafter"/>
</dbReference>
<proteinExistence type="predicted"/>
<feature type="non-terminal residue" evidence="4">
    <location>
        <position position="1"/>
    </location>
</feature>
<reference evidence="4" key="1">
    <citation type="submission" date="2023-10" db="EMBL/GenBank/DDBJ databases">
        <title>Genome assembly of Pristionchus species.</title>
        <authorList>
            <person name="Yoshida K."/>
            <person name="Sommer R.J."/>
        </authorList>
    </citation>
    <scope>NUCLEOTIDE SEQUENCE</scope>
    <source>
        <strain evidence="4">RS0144</strain>
    </source>
</reference>
<dbReference type="GO" id="GO:0016020">
    <property type="term" value="C:membrane"/>
    <property type="evidence" value="ECO:0007669"/>
    <property type="project" value="TreeGrafter"/>
</dbReference>
<dbReference type="EMBL" id="BTSX01000002">
    <property type="protein sequence ID" value="GMS84192.1"/>
    <property type="molecule type" value="Genomic_DNA"/>
</dbReference>
<evidence type="ECO:0000313" key="4">
    <source>
        <dbReference type="EMBL" id="GMS84192.1"/>
    </source>
</evidence>
<evidence type="ECO:0000256" key="1">
    <source>
        <dbReference type="ARBA" id="ARBA00022448"/>
    </source>
</evidence>
<keyword evidence="5" id="KW-1185">Reference proteome</keyword>
<keyword evidence="3" id="KW-0653">Protein transport</keyword>
<dbReference type="PANTHER" id="PTHR13276">
    <property type="entry name" value="GUANINE NUCLEOTIDE EXCHANGE FACTOR MSS4"/>
    <property type="match status" value="1"/>
</dbReference>
<dbReference type="Gene3D" id="2.170.150.10">
    <property type="entry name" value="Metal Binding Protein, Guanine Nucleotide Exchange Factor, Chain A"/>
    <property type="match status" value="1"/>
</dbReference>
<dbReference type="GO" id="GO:0008270">
    <property type="term" value="F:zinc ion binding"/>
    <property type="evidence" value="ECO:0007669"/>
    <property type="project" value="TreeGrafter"/>
</dbReference>
<organism evidence="4 5">
    <name type="scientific">Pristionchus entomophagus</name>
    <dbReference type="NCBI Taxonomy" id="358040"/>
    <lineage>
        <taxon>Eukaryota</taxon>
        <taxon>Metazoa</taxon>
        <taxon>Ecdysozoa</taxon>
        <taxon>Nematoda</taxon>
        <taxon>Chromadorea</taxon>
        <taxon>Rhabditida</taxon>
        <taxon>Rhabditina</taxon>
        <taxon>Diplogasteromorpha</taxon>
        <taxon>Diplogasteroidea</taxon>
        <taxon>Neodiplogasteridae</taxon>
        <taxon>Pristionchus</taxon>
    </lineage>
</organism>